<dbReference type="InterPro" id="IPR000277">
    <property type="entry name" value="Cys/Met-Metab_PyrdxlP-dep_enz"/>
</dbReference>
<dbReference type="CDD" id="cd00614">
    <property type="entry name" value="CGS_like"/>
    <property type="match status" value="1"/>
</dbReference>
<feature type="modified residue" description="N6-(pyridoxal phosphate)lysine" evidence="3 4">
    <location>
        <position position="223"/>
    </location>
</feature>
<dbReference type="SUPFAM" id="SSF53383">
    <property type="entry name" value="PLP-dependent transferases"/>
    <property type="match status" value="1"/>
</dbReference>
<comment type="caution">
    <text evidence="6">The sequence shown here is derived from an EMBL/GenBank/DDBJ whole genome shotgun (WGS) entry which is preliminary data.</text>
</comment>
<evidence type="ECO:0000313" key="6">
    <source>
        <dbReference type="EMBL" id="TXL74142.1"/>
    </source>
</evidence>
<dbReference type="GO" id="GO:0016765">
    <property type="term" value="F:transferase activity, transferring alkyl or aryl (other than methyl) groups"/>
    <property type="evidence" value="ECO:0007669"/>
    <property type="project" value="UniProtKB-UniRule"/>
</dbReference>
<dbReference type="Gene3D" id="3.90.1150.10">
    <property type="entry name" value="Aspartate Aminotransferase, domain 1"/>
    <property type="match status" value="1"/>
</dbReference>
<reference evidence="6 7" key="1">
    <citation type="submission" date="2019-06" db="EMBL/GenBank/DDBJ databases">
        <title>New taxonomy in bacterial strain CC-CFT640, isolated from vineyard.</title>
        <authorList>
            <person name="Lin S.-Y."/>
            <person name="Tsai C.-F."/>
            <person name="Young C.-C."/>
        </authorList>
    </citation>
    <scope>NUCLEOTIDE SEQUENCE [LARGE SCALE GENOMIC DNA]</scope>
    <source>
        <strain evidence="6 7">CC-CFT640</strain>
    </source>
</reference>
<dbReference type="EMBL" id="VDUZ01000020">
    <property type="protein sequence ID" value="TXL74142.1"/>
    <property type="molecule type" value="Genomic_DNA"/>
</dbReference>
<dbReference type="UniPathway" id="UPA00051">
    <property type="reaction ID" value="UER00449"/>
</dbReference>
<keyword evidence="3" id="KW-0808">Transferase</keyword>
<evidence type="ECO:0000256" key="2">
    <source>
        <dbReference type="ARBA" id="ARBA00022898"/>
    </source>
</evidence>
<evidence type="ECO:0000256" key="3">
    <source>
        <dbReference type="HAMAP-Rule" id="MF_02056"/>
    </source>
</evidence>
<dbReference type="InterPro" id="IPR054542">
    <property type="entry name" value="Cys_met_metab_PP"/>
</dbReference>
<accession>A0A5C8PJX0</accession>
<dbReference type="Proteomes" id="UP000321638">
    <property type="component" value="Unassembled WGS sequence"/>
</dbReference>
<comment type="function">
    <text evidence="3">Catalyzes the formation of L-homocysteine from O-succinyl-L-homoserine (OSHS) and hydrogen sulfide.</text>
</comment>
<dbReference type="PIRSF" id="PIRSF001434">
    <property type="entry name" value="CGS"/>
    <property type="match status" value="1"/>
</dbReference>
<organism evidence="6 7">
    <name type="scientific">Vineibacter terrae</name>
    <dbReference type="NCBI Taxonomy" id="2586908"/>
    <lineage>
        <taxon>Bacteria</taxon>
        <taxon>Pseudomonadati</taxon>
        <taxon>Pseudomonadota</taxon>
        <taxon>Alphaproteobacteria</taxon>
        <taxon>Hyphomicrobiales</taxon>
        <taxon>Vineibacter</taxon>
    </lineage>
</organism>
<dbReference type="PROSITE" id="PS00868">
    <property type="entry name" value="CYS_MET_METAB_PP"/>
    <property type="match status" value="1"/>
</dbReference>
<dbReference type="PANTHER" id="PTHR11808">
    <property type="entry name" value="TRANS-SULFURATION ENZYME FAMILY MEMBER"/>
    <property type="match status" value="1"/>
</dbReference>
<keyword evidence="7" id="KW-1185">Reference proteome</keyword>
<keyword evidence="3" id="KW-0486">Methionine biosynthesis</keyword>
<dbReference type="HAMAP" id="MF_02056">
    <property type="entry name" value="MetZ"/>
    <property type="match status" value="1"/>
</dbReference>
<dbReference type="Gene3D" id="3.40.640.10">
    <property type="entry name" value="Type I PLP-dependent aspartate aminotransferase-like (Major domain)"/>
    <property type="match status" value="1"/>
</dbReference>
<proteinExistence type="inferred from homology"/>
<evidence type="ECO:0000256" key="4">
    <source>
        <dbReference type="PIRSR" id="PIRSR001434-2"/>
    </source>
</evidence>
<keyword evidence="2 3" id="KW-0663">Pyridoxal phosphate</keyword>
<dbReference type="PANTHER" id="PTHR11808:SF80">
    <property type="entry name" value="CYSTATHIONINE GAMMA-LYASE"/>
    <property type="match status" value="1"/>
</dbReference>
<dbReference type="InterPro" id="IPR015422">
    <property type="entry name" value="PyrdxlP-dep_Trfase_small"/>
</dbReference>
<name>A0A5C8PJX0_9HYPH</name>
<dbReference type="FunFam" id="3.90.1150.10:FF:000033">
    <property type="entry name" value="Cystathionine gamma-synthase"/>
    <property type="match status" value="1"/>
</dbReference>
<dbReference type="InterPro" id="IPR006234">
    <property type="entry name" value="O-succ-hSer_sulfhydrylase"/>
</dbReference>
<dbReference type="GO" id="GO:0030170">
    <property type="term" value="F:pyridoxal phosphate binding"/>
    <property type="evidence" value="ECO:0007669"/>
    <property type="project" value="UniProtKB-UniRule"/>
</dbReference>
<dbReference type="AlphaFoldDB" id="A0A5C8PJX0"/>
<dbReference type="GO" id="GO:0005737">
    <property type="term" value="C:cytoplasm"/>
    <property type="evidence" value="ECO:0007669"/>
    <property type="project" value="TreeGrafter"/>
</dbReference>
<comment type="subunit">
    <text evidence="3">Homotetramer.</text>
</comment>
<protein>
    <recommendedName>
        <fullName evidence="3">O-succinylhomoserine sulfhydrylase</fullName>
        <shortName evidence="3">OSH sulfhydrylase</shortName>
        <shortName evidence="3">OSHS sulfhydrylase</shortName>
        <ecNumber evidence="3">2.5.1.-</ecNumber>
    </recommendedName>
</protein>
<dbReference type="EC" id="2.5.1.-" evidence="3"/>
<comment type="pathway">
    <text evidence="3">Amino-acid biosynthesis; L-methionine biosynthesis via de novo pathway; L-homocysteine from O-succinyl-L-homoserine: step 1/1.</text>
</comment>
<comment type="catalytic activity">
    <reaction evidence="3">
        <text>O-succinyl-L-homoserine + hydrogen sulfide = L-homocysteine + succinate</text>
        <dbReference type="Rhea" id="RHEA:27826"/>
        <dbReference type="ChEBI" id="CHEBI:29919"/>
        <dbReference type="ChEBI" id="CHEBI:30031"/>
        <dbReference type="ChEBI" id="CHEBI:57661"/>
        <dbReference type="ChEBI" id="CHEBI:58199"/>
    </reaction>
</comment>
<comment type="similarity">
    <text evidence="3">Belongs to the trans-sulfuration enzymes family. MetZ subfamily.</text>
</comment>
<dbReference type="FunFam" id="3.40.640.10:FF:000046">
    <property type="entry name" value="Cystathionine gamma-lyase"/>
    <property type="match status" value="1"/>
</dbReference>
<dbReference type="InterPro" id="IPR015421">
    <property type="entry name" value="PyrdxlP-dep_Trfase_major"/>
</dbReference>
<sequence length="408" mass="44090">MDGDFRGRRIETRQDEGIAGWRPQTRAVRGGLRRSDFEETSEALFLTSGYVYRSAEEAEAAFTGELDRFQYSRFSNPTVSTFEDRLAALEGAEACRATATGMAAVFYSLLALLRAGDRVVAARQLFGSCHYIISDLLPRFGIESELVDGLDLEAWKAALSRPTKAVLFETPSNPMLDIVDIKAVVDLAHAAGAKVVLDNAFATPILQRPIEWGVDVVVHSATKYIDGQGRTLGGAVLGSKSYIVDQLQPITRNTGPAISPFNAWVLLKGLETLPLRIERHSANAARVADALAGHPAVARVLYPGRKDHPQHALATAQMPTGAGGIVAFELKAGKWAAFETLNRLKLVDISNNLGDAKSLVTHPATTTHRRIGETERARLGISDGLVRLSVGLEDPDDIIDDLVQALAG</sequence>
<evidence type="ECO:0000256" key="1">
    <source>
        <dbReference type="ARBA" id="ARBA00001933"/>
    </source>
</evidence>
<dbReference type="RefSeq" id="WP_147848389.1">
    <property type="nucleotide sequence ID" value="NZ_VDUZ01000020.1"/>
</dbReference>
<evidence type="ECO:0000256" key="5">
    <source>
        <dbReference type="RuleBase" id="RU362118"/>
    </source>
</evidence>
<dbReference type="GO" id="GO:0019346">
    <property type="term" value="P:transsulfuration"/>
    <property type="evidence" value="ECO:0007669"/>
    <property type="project" value="InterPro"/>
</dbReference>
<dbReference type="NCBIfam" id="TIGR01325">
    <property type="entry name" value="O_suc_HS_sulf"/>
    <property type="match status" value="1"/>
</dbReference>
<gene>
    <name evidence="3 6" type="primary">metZ</name>
    <name evidence="6" type="ORF">FHP25_18240</name>
</gene>
<keyword evidence="3" id="KW-0028">Amino-acid biosynthesis</keyword>
<dbReference type="GO" id="GO:0071268">
    <property type="term" value="P:homocysteine biosynthetic process"/>
    <property type="evidence" value="ECO:0007669"/>
    <property type="project" value="InterPro"/>
</dbReference>
<dbReference type="Pfam" id="PF01053">
    <property type="entry name" value="Cys_Met_Meta_PP"/>
    <property type="match status" value="1"/>
</dbReference>
<dbReference type="InterPro" id="IPR015424">
    <property type="entry name" value="PyrdxlP-dep_Trfase"/>
</dbReference>
<evidence type="ECO:0000313" key="7">
    <source>
        <dbReference type="Proteomes" id="UP000321638"/>
    </source>
</evidence>
<dbReference type="OrthoDB" id="9790858at2"/>
<comment type="cofactor">
    <cofactor evidence="1 3 5">
        <name>pyridoxal 5'-phosphate</name>
        <dbReference type="ChEBI" id="CHEBI:597326"/>
    </cofactor>
</comment>
<dbReference type="GO" id="GO:0071266">
    <property type="term" value="P:'de novo' L-methionine biosynthetic process"/>
    <property type="evidence" value="ECO:0007669"/>
    <property type="project" value="UniProtKB-UniRule"/>
</dbReference>
<dbReference type="GO" id="GO:0016846">
    <property type="term" value="F:carbon-sulfur lyase activity"/>
    <property type="evidence" value="ECO:0007669"/>
    <property type="project" value="TreeGrafter"/>
</dbReference>